<evidence type="ECO:0000259" key="4">
    <source>
        <dbReference type="Pfam" id="PF00195"/>
    </source>
</evidence>
<protein>
    <submittedName>
        <fullName evidence="6">Type III polyketide synthase</fullName>
    </submittedName>
</protein>
<dbReference type="CDD" id="cd00831">
    <property type="entry name" value="CHS_like"/>
    <property type="match status" value="1"/>
</dbReference>
<dbReference type="SUPFAM" id="SSF53901">
    <property type="entry name" value="Thiolase-like"/>
    <property type="match status" value="1"/>
</dbReference>
<dbReference type="GO" id="GO:0016747">
    <property type="term" value="F:acyltransferase activity, transferring groups other than amino-acyl groups"/>
    <property type="evidence" value="ECO:0007669"/>
    <property type="project" value="InterPro"/>
</dbReference>
<dbReference type="RefSeq" id="WP_138084446.1">
    <property type="nucleotide sequence ID" value="NZ_VAUV01000001.1"/>
</dbReference>
<dbReference type="Pfam" id="PF00195">
    <property type="entry name" value="Chal_sti_synt_N"/>
    <property type="match status" value="1"/>
</dbReference>
<keyword evidence="7" id="KW-1185">Reference proteome</keyword>
<dbReference type="InterPro" id="IPR016039">
    <property type="entry name" value="Thiolase-like"/>
</dbReference>
<evidence type="ECO:0000313" key="6">
    <source>
        <dbReference type="EMBL" id="TLD72823.1"/>
    </source>
</evidence>
<comment type="similarity">
    <text evidence="1">Belongs to the thiolase-like superfamily. Chalcone/stilbene synthases family.</text>
</comment>
<dbReference type="AlphaFoldDB" id="A0A5R8KKG4"/>
<evidence type="ECO:0000256" key="1">
    <source>
        <dbReference type="ARBA" id="ARBA00005531"/>
    </source>
</evidence>
<dbReference type="InterPro" id="IPR001099">
    <property type="entry name" value="Chalcone/stilbene_synt_N"/>
</dbReference>
<dbReference type="Proteomes" id="UP000306196">
    <property type="component" value="Unassembled WGS sequence"/>
</dbReference>
<dbReference type="Pfam" id="PF02797">
    <property type="entry name" value="Chal_sti_synt_C"/>
    <property type="match status" value="1"/>
</dbReference>
<sequence>MPAFIHHLSTLTPTCKYRQDFVRDRMKSWAGDEKTRRMIHAVYNRSGIDTRYSVLDDFRSETGGTLFQNDSQGIPFAPGTAERNAVFATEARSMSVELARKILLESDFAPEEITHLVFASCTGFANPGPDFHIIRELGLSDRVERYTVGFMGCYAAFPALRMAAQFCEANPDAVVMVMCLELCTLHMQLDAQPDNLLANSLFADGAAAAIVSAREPDAHQPAFRLNGFRSCIVPNSETHMAWEIGNHGFNIVLSSYVPDILGTQLEPVLQTMLLECGIELSAINEWAVHPGGRAILDKVSHSLALPEDALDIPRAILRDYGNMSSATVLFVLKAMLENAKTPEAKVCALAFGPGLTVESAVLERCGGPTISEAIETVPDELVIA</sequence>
<dbReference type="PANTHER" id="PTHR11877">
    <property type="entry name" value="HYDROXYMETHYLGLUTARYL-COA SYNTHASE"/>
    <property type="match status" value="1"/>
</dbReference>
<name>A0A5R8KKG4_9BACT</name>
<gene>
    <name evidence="6" type="ORF">FEM03_01760</name>
</gene>
<dbReference type="Gene3D" id="3.40.47.10">
    <property type="match status" value="2"/>
</dbReference>
<dbReference type="OrthoDB" id="9786288at2"/>
<accession>A0A5R8KKG4</accession>
<evidence type="ECO:0000313" key="7">
    <source>
        <dbReference type="Proteomes" id="UP000306196"/>
    </source>
</evidence>
<feature type="domain" description="Chalcone/stilbene synthase C-terminal" evidence="5">
    <location>
        <begin position="232"/>
        <end position="363"/>
    </location>
</feature>
<reference evidence="6 7" key="1">
    <citation type="submission" date="2019-05" db="EMBL/GenBank/DDBJ databases">
        <title>Verrucobacter flavum gen. nov., sp. nov. a new member of the family Verrucomicrobiaceae.</title>
        <authorList>
            <person name="Szuroczki S."/>
            <person name="Abbaszade G."/>
            <person name="Szabo A."/>
            <person name="Felfoldi T."/>
            <person name="Schumann P."/>
            <person name="Boka K."/>
            <person name="Keki Z."/>
            <person name="Toumi M."/>
            <person name="Toth E."/>
        </authorList>
    </citation>
    <scope>NUCLEOTIDE SEQUENCE [LARGE SCALE GENOMIC DNA]</scope>
    <source>
        <strain evidence="6 7">MG-N-17</strain>
    </source>
</reference>
<dbReference type="InterPro" id="IPR012328">
    <property type="entry name" value="Chalcone/stilbene_synt_C"/>
</dbReference>
<evidence type="ECO:0000259" key="5">
    <source>
        <dbReference type="Pfam" id="PF02797"/>
    </source>
</evidence>
<dbReference type="EMBL" id="VAUV01000001">
    <property type="protein sequence ID" value="TLD72823.1"/>
    <property type="molecule type" value="Genomic_DNA"/>
</dbReference>
<organism evidence="6 7">
    <name type="scientific">Phragmitibacter flavus</name>
    <dbReference type="NCBI Taxonomy" id="2576071"/>
    <lineage>
        <taxon>Bacteria</taxon>
        <taxon>Pseudomonadati</taxon>
        <taxon>Verrucomicrobiota</taxon>
        <taxon>Verrucomicrobiia</taxon>
        <taxon>Verrucomicrobiales</taxon>
        <taxon>Verrucomicrobiaceae</taxon>
        <taxon>Phragmitibacter</taxon>
    </lineage>
</organism>
<keyword evidence="2" id="KW-0808">Transferase</keyword>
<evidence type="ECO:0000256" key="3">
    <source>
        <dbReference type="PIRSR" id="PIRSR000451-1"/>
    </source>
</evidence>
<proteinExistence type="inferred from homology"/>
<dbReference type="GO" id="GO:0030639">
    <property type="term" value="P:polyketide biosynthetic process"/>
    <property type="evidence" value="ECO:0007669"/>
    <property type="project" value="TreeGrafter"/>
</dbReference>
<evidence type="ECO:0000256" key="2">
    <source>
        <dbReference type="ARBA" id="ARBA00022679"/>
    </source>
</evidence>
<dbReference type="PANTHER" id="PTHR11877:SF46">
    <property type="entry name" value="TYPE III POLYKETIDE SYNTHASE A"/>
    <property type="match status" value="1"/>
</dbReference>
<dbReference type="InterPro" id="IPR011141">
    <property type="entry name" value="Polyketide_synthase_type-III"/>
</dbReference>
<dbReference type="PIRSF" id="PIRSF000451">
    <property type="entry name" value="PKS_III"/>
    <property type="match status" value="1"/>
</dbReference>
<feature type="domain" description="Chalcone/stilbene synthase N-terminal" evidence="4">
    <location>
        <begin position="15"/>
        <end position="213"/>
    </location>
</feature>
<feature type="active site" description="Acyl-thioester intermediate" evidence="3">
    <location>
        <position position="153"/>
    </location>
</feature>
<comment type="caution">
    <text evidence="6">The sequence shown here is derived from an EMBL/GenBank/DDBJ whole genome shotgun (WGS) entry which is preliminary data.</text>
</comment>